<dbReference type="Pfam" id="PF01471">
    <property type="entry name" value="PG_binding_1"/>
    <property type="match status" value="4"/>
</dbReference>
<feature type="compositionally biased region" description="Low complexity" evidence="1">
    <location>
        <begin position="129"/>
        <end position="141"/>
    </location>
</feature>
<evidence type="ECO:0000313" key="4">
    <source>
        <dbReference type="Proteomes" id="UP001302120"/>
    </source>
</evidence>
<comment type="caution">
    <text evidence="3">The sequence shown here is derived from an EMBL/GenBank/DDBJ whole genome shotgun (WGS) entry which is preliminary data.</text>
</comment>
<dbReference type="InterPro" id="IPR036366">
    <property type="entry name" value="PGBDSf"/>
</dbReference>
<organism evidence="3 4">
    <name type="scientific">Nodularia harveyana UHCC-0300</name>
    <dbReference type="NCBI Taxonomy" id="2974287"/>
    <lineage>
        <taxon>Bacteria</taxon>
        <taxon>Bacillati</taxon>
        <taxon>Cyanobacteriota</taxon>
        <taxon>Cyanophyceae</taxon>
        <taxon>Nostocales</taxon>
        <taxon>Nodulariaceae</taxon>
        <taxon>Nodularia</taxon>
    </lineage>
</organism>
<feature type="domain" description="Peptidoglycan binding-like" evidence="2">
    <location>
        <begin position="190"/>
        <end position="245"/>
    </location>
</feature>
<name>A0ABU5UIR0_9CYAN</name>
<dbReference type="SUPFAM" id="SSF47090">
    <property type="entry name" value="PGBD-like"/>
    <property type="match status" value="4"/>
</dbReference>
<feature type="domain" description="Peptidoglycan binding-like" evidence="2">
    <location>
        <begin position="71"/>
        <end position="127"/>
    </location>
</feature>
<feature type="region of interest" description="Disordered" evidence="1">
    <location>
        <begin position="129"/>
        <end position="161"/>
    </location>
</feature>
<dbReference type="InterPro" id="IPR052905">
    <property type="entry name" value="LD-transpeptidase_YkuD-like"/>
</dbReference>
<accession>A0ABU5UIR0</accession>
<evidence type="ECO:0000256" key="1">
    <source>
        <dbReference type="SAM" id="MobiDB-lite"/>
    </source>
</evidence>
<feature type="domain" description="Peptidoglycan binding-like" evidence="2">
    <location>
        <begin position="341"/>
        <end position="379"/>
    </location>
</feature>
<dbReference type="Proteomes" id="UP001302120">
    <property type="component" value="Unassembled WGS sequence"/>
</dbReference>
<gene>
    <name evidence="3" type="ORF">VB620_18660</name>
</gene>
<dbReference type="InterPro" id="IPR002477">
    <property type="entry name" value="Peptidoglycan-bd-like"/>
</dbReference>
<sequence>MDNLAYLYLADAYENTASSELVSLSTLLNKASAPDWKRFSSKAWRHLLPLALALSILSSVSSVLALERGDQGPSVRNLQEQLQHSGFYQAPITQVYDFSTEDAVRRFQAAHGLVVDGIVGIMTRQKLETSSAQPQSSSHTSVNSQLPKLTTASTPFDTTASTENVSTKIISAVVNPTSPNPHFLKRGDQSEQVKILQERLRVAGFYSAQATGVFGPITEQAVMRFQEAYQLDVDGMVGSATLSKLPDVAVGGENTPPIQIVNTDNLSVGHQGEAVRLVQQHLIQAGYLQGTPNGYFDSQTAAAVSQFQAANYLAVSGIAGPTTRAKLYSVIDTPAQSEFSILEIQRRLREQGFYQGNLNGVMADDTKIAIKQAQEHYGISLSDIRGGRF</sequence>
<dbReference type="PANTHER" id="PTHR41533:SF1">
    <property type="entry name" value="L,D-TRANSPEPTIDASE YCBB-RELATED"/>
    <property type="match status" value="1"/>
</dbReference>
<reference evidence="3 4" key="1">
    <citation type="submission" date="2023-12" db="EMBL/GenBank/DDBJ databases">
        <title>Baltic Sea Cyanobacteria.</title>
        <authorList>
            <person name="Delbaje E."/>
            <person name="Fewer D.P."/>
            <person name="Shishido T.K."/>
        </authorList>
    </citation>
    <scope>NUCLEOTIDE SEQUENCE [LARGE SCALE GENOMIC DNA]</scope>
    <source>
        <strain evidence="3 4">UHCC-0300</strain>
    </source>
</reference>
<keyword evidence="4" id="KW-1185">Reference proteome</keyword>
<feature type="domain" description="Peptidoglycan binding-like" evidence="2">
    <location>
        <begin position="271"/>
        <end position="327"/>
    </location>
</feature>
<dbReference type="Gene3D" id="1.10.101.10">
    <property type="entry name" value="PGBD-like superfamily/PGBD"/>
    <property type="match status" value="4"/>
</dbReference>
<dbReference type="PANTHER" id="PTHR41533">
    <property type="entry name" value="L,D-TRANSPEPTIDASE HI_1667-RELATED"/>
    <property type="match status" value="1"/>
</dbReference>
<feature type="compositionally biased region" description="Polar residues" evidence="1">
    <location>
        <begin position="142"/>
        <end position="161"/>
    </location>
</feature>
<proteinExistence type="predicted"/>
<evidence type="ECO:0000259" key="2">
    <source>
        <dbReference type="Pfam" id="PF01471"/>
    </source>
</evidence>
<protein>
    <submittedName>
        <fullName evidence="3">Peptidoglycan-binding protein</fullName>
    </submittedName>
</protein>
<evidence type="ECO:0000313" key="3">
    <source>
        <dbReference type="EMBL" id="MEA5583354.1"/>
    </source>
</evidence>
<dbReference type="InterPro" id="IPR036365">
    <property type="entry name" value="PGBD-like_sf"/>
</dbReference>
<dbReference type="RefSeq" id="WP_323197652.1">
    <property type="nucleotide sequence ID" value="NZ_JAYGHG010000040.1"/>
</dbReference>
<dbReference type="EMBL" id="JAYGHG010000040">
    <property type="protein sequence ID" value="MEA5583354.1"/>
    <property type="molecule type" value="Genomic_DNA"/>
</dbReference>